<keyword evidence="2" id="KW-1185">Reference proteome</keyword>
<proteinExistence type="predicted"/>
<dbReference type="RefSeq" id="WP_072935168.1">
    <property type="nucleotide sequence ID" value="NZ_FQUG01000004.1"/>
</dbReference>
<evidence type="ECO:0000313" key="1">
    <source>
        <dbReference type="EMBL" id="SHE75495.1"/>
    </source>
</evidence>
<dbReference type="AlphaFoldDB" id="A0A1M4W2V8"/>
<dbReference type="EMBL" id="FQUG01000004">
    <property type="protein sequence ID" value="SHE75495.1"/>
    <property type="molecule type" value="Genomic_DNA"/>
</dbReference>
<dbReference type="Proteomes" id="UP000184404">
    <property type="component" value="Unassembled WGS sequence"/>
</dbReference>
<accession>A0A1M4W2V8</accession>
<sequence>MKERFDASTQKKMFTISEIEEARKIVSDDLVKDELWKYFAKRTSTERTKVLNLQLEINLNFKKALNLKMAEVFAIAMYFVKKKNHNYFSTVEQIKVKKEREVKRKNKKRRANQKTVCAMYMSELHQLKLGGMSTKDAIEVLYSKHRSDFWGQKPTAQMMNRYYLAWRREKNIAQEQIVQPPAVEPPREVENAVLDVFKKIAERAEEPPVAVPLLPGNDCSAEI</sequence>
<protein>
    <submittedName>
        <fullName evidence="1">Uncharacterized protein</fullName>
    </submittedName>
</protein>
<gene>
    <name evidence="1" type="ORF">SAMN02745190_01076</name>
</gene>
<reference evidence="1 2" key="1">
    <citation type="submission" date="2016-11" db="EMBL/GenBank/DDBJ databases">
        <authorList>
            <person name="Jaros S."/>
            <person name="Januszkiewicz K."/>
            <person name="Wedrychowicz H."/>
        </authorList>
    </citation>
    <scope>NUCLEOTIDE SEQUENCE [LARGE SCALE GENOMIC DNA]</scope>
    <source>
        <strain evidence="1 2">DSM 10502</strain>
    </source>
</reference>
<name>A0A1M4W2V8_9FIRM</name>
<organism evidence="1 2">
    <name type="scientific">Schwartzia succinivorans DSM 10502</name>
    <dbReference type="NCBI Taxonomy" id="1123243"/>
    <lineage>
        <taxon>Bacteria</taxon>
        <taxon>Bacillati</taxon>
        <taxon>Bacillota</taxon>
        <taxon>Negativicutes</taxon>
        <taxon>Selenomonadales</taxon>
        <taxon>Selenomonadaceae</taxon>
        <taxon>Schwartzia</taxon>
    </lineage>
</organism>
<evidence type="ECO:0000313" key="2">
    <source>
        <dbReference type="Proteomes" id="UP000184404"/>
    </source>
</evidence>